<organism evidence="3 4">
    <name type="scientific">Onchocerca volvulus</name>
    <dbReference type="NCBI Taxonomy" id="6282"/>
    <lineage>
        <taxon>Eukaryota</taxon>
        <taxon>Metazoa</taxon>
        <taxon>Ecdysozoa</taxon>
        <taxon>Nematoda</taxon>
        <taxon>Chromadorea</taxon>
        <taxon>Rhabditida</taxon>
        <taxon>Spirurina</taxon>
        <taxon>Spiruromorpha</taxon>
        <taxon>Filarioidea</taxon>
        <taxon>Onchocercidae</taxon>
        <taxon>Onchocerca</taxon>
    </lineage>
</organism>
<name>A0A8R1XS24_ONCVO</name>
<feature type="compositionally biased region" description="Polar residues" evidence="1">
    <location>
        <begin position="33"/>
        <end position="43"/>
    </location>
</feature>
<dbReference type="EnsemblMetazoa" id="OVOC12771.1">
    <property type="protein sequence ID" value="OVOC12771.1"/>
    <property type="gene ID" value="WBGene00249580"/>
</dbReference>
<accession>A0A8R1XS24</accession>
<evidence type="ECO:0000256" key="1">
    <source>
        <dbReference type="SAM" id="MobiDB-lite"/>
    </source>
</evidence>
<feature type="transmembrane region" description="Helical" evidence="2">
    <location>
        <begin position="236"/>
        <end position="257"/>
    </location>
</feature>
<keyword evidence="2" id="KW-1133">Transmembrane helix</keyword>
<proteinExistence type="predicted"/>
<reference evidence="4" key="1">
    <citation type="submission" date="2013-10" db="EMBL/GenBank/DDBJ databases">
        <title>Genome sequencing of Onchocerca volvulus.</title>
        <authorList>
            <person name="Cotton J."/>
            <person name="Tsai J."/>
            <person name="Stanley E."/>
            <person name="Tracey A."/>
            <person name="Holroyd N."/>
            <person name="Lustigman S."/>
            <person name="Berriman M."/>
        </authorList>
    </citation>
    <scope>NUCLEOTIDE SEQUENCE</scope>
</reference>
<evidence type="ECO:0000313" key="3">
    <source>
        <dbReference type="EnsemblMetazoa" id="OVOC12771.1"/>
    </source>
</evidence>
<dbReference type="EMBL" id="CMVM020000699">
    <property type="status" value="NOT_ANNOTATED_CDS"/>
    <property type="molecule type" value="Genomic_DNA"/>
</dbReference>
<feature type="transmembrane region" description="Helical" evidence="2">
    <location>
        <begin position="161"/>
        <end position="184"/>
    </location>
</feature>
<feature type="compositionally biased region" description="Basic and acidic residues" evidence="1">
    <location>
        <begin position="1"/>
        <end position="27"/>
    </location>
</feature>
<dbReference type="Proteomes" id="UP000024404">
    <property type="component" value="Unassembled WGS sequence"/>
</dbReference>
<keyword evidence="2" id="KW-0812">Transmembrane</keyword>
<sequence>MLKTKSDGESKKERSKSISRNIGEKIIRHAGVRNQNSNSSNTDPSDHAQLKKQNIPRKWERFEKMIRKEKNKNQHSARSTITEGYVTDRLSEVLIIQKRVEMKWNLTSLSGTILGEDHHKKRSNDEGLAIDLTSPFTKKEVLGETFFEKTEKGNYLMRRTISVGVESLELIAALTAIIILLFTIDYKCCKMLYPLCNTAFTSSIFLHAHITRCIFPLISTAQTVYLSMNLSTHRMLFHLIIVMLIIHFCCAFIHLYFATKNRFVLSFKSDRTI</sequence>
<evidence type="ECO:0000256" key="2">
    <source>
        <dbReference type="SAM" id="Phobius"/>
    </source>
</evidence>
<dbReference type="AlphaFoldDB" id="A0A8R1XS24"/>
<protein>
    <submittedName>
        <fullName evidence="3">Uncharacterized protein</fullName>
    </submittedName>
</protein>
<keyword evidence="2" id="KW-0472">Membrane</keyword>
<evidence type="ECO:0000313" key="4">
    <source>
        <dbReference type="Proteomes" id="UP000024404"/>
    </source>
</evidence>
<feature type="region of interest" description="Disordered" evidence="1">
    <location>
        <begin position="1"/>
        <end position="57"/>
    </location>
</feature>
<reference evidence="3" key="2">
    <citation type="submission" date="2022-06" db="UniProtKB">
        <authorList>
            <consortium name="EnsemblMetazoa"/>
        </authorList>
    </citation>
    <scope>IDENTIFICATION</scope>
</reference>
<keyword evidence="4" id="KW-1185">Reference proteome</keyword>